<keyword evidence="3 4" id="KW-0067">ATP-binding</keyword>
<sequence>MRRDNHKSDLTNPYNLCGAVELLLTAQIYNQSERLTENDLPAKIRKHYWDSGTKSVKRPINVRTEDVTAIYGINNVDLEITKLPFIEFEKFGSELRLTVFDLAKDWFLKQDGGIEQIRINPVLASFYEEGGADVSYEDARLAARPKERDREYLDSLVAEIAASDDDVDLLTLVHLIAPEDVRQRMNELVLTSEQEKKIEKIMQAIKHREYLREIGLCEIGKMLFIGLPGTGKTSAARALSEKLSIPLVEVRLSMITSQYLGETSKNIDKVFELAKKLNPCILFIDEFDFIAKTRMSDENAALKRAVNTLLKAIDEISLIDDGVLLIGATNHPNLLDRAAWRRFDEIVDFPPPDTRMRKDILDLVLSKVKGEFDTQEIAEITDGFTGSDLRMVVREAVLHSLVLDRTYITQSELVSAANDFSNRVGLMMKEYSLG</sequence>
<dbReference type="InterPro" id="IPR003960">
    <property type="entry name" value="ATPase_AAA_CS"/>
</dbReference>
<dbReference type="AlphaFoldDB" id="A0A7G9YNK2"/>
<dbReference type="EC" id="3.4.24.-" evidence="6"/>
<reference evidence="6" key="1">
    <citation type="submission" date="2020-06" db="EMBL/GenBank/DDBJ databases">
        <title>Unique genomic features of the anaerobic methanotrophic archaea.</title>
        <authorList>
            <person name="Chadwick G.L."/>
            <person name="Skennerton C.T."/>
            <person name="Laso-Perez R."/>
            <person name="Leu A.O."/>
            <person name="Speth D.R."/>
            <person name="Yu H."/>
            <person name="Morgan-Lang C."/>
            <person name="Hatzenpichler R."/>
            <person name="Goudeau D."/>
            <person name="Malmstrom R."/>
            <person name="Brazelton W.J."/>
            <person name="Woyke T."/>
            <person name="Hallam S.J."/>
            <person name="Tyson G.W."/>
            <person name="Wegener G."/>
            <person name="Boetius A."/>
            <person name="Orphan V."/>
        </authorList>
    </citation>
    <scope>NUCLEOTIDE SEQUENCE</scope>
</reference>
<dbReference type="GO" id="GO:0016887">
    <property type="term" value="F:ATP hydrolysis activity"/>
    <property type="evidence" value="ECO:0007669"/>
    <property type="project" value="InterPro"/>
</dbReference>
<evidence type="ECO:0000259" key="5">
    <source>
        <dbReference type="SMART" id="SM00382"/>
    </source>
</evidence>
<accession>A0A7G9YNK2</accession>
<dbReference type="Gene3D" id="3.40.50.300">
    <property type="entry name" value="P-loop containing nucleotide triphosphate hydrolases"/>
    <property type="match status" value="1"/>
</dbReference>
<dbReference type="PROSITE" id="PS00674">
    <property type="entry name" value="AAA"/>
    <property type="match status" value="1"/>
</dbReference>
<protein>
    <submittedName>
        <fullName evidence="6">ATP-dependent zinc metalloprotease FtsH</fullName>
        <ecNumber evidence="6">3.4.24.-</ecNumber>
    </submittedName>
</protein>
<dbReference type="GO" id="GO:0008237">
    <property type="term" value="F:metallopeptidase activity"/>
    <property type="evidence" value="ECO:0007669"/>
    <property type="project" value="UniProtKB-KW"/>
</dbReference>
<dbReference type="SMART" id="SM00382">
    <property type="entry name" value="AAA"/>
    <property type="match status" value="1"/>
</dbReference>
<dbReference type="InterPro" id="IPR027417">
    <property type="entry name" value="P-loop_NTPase"/>
</dbReference>
<feature type="domain" description="AAA+ ATPase" evidence="5">
    <location>
        <begin position="218"/>
        <end position="353"/>
    </location>
</feature>
<dbReference type="Pfam" id="PF17862">
    <property type="entry name" value="AAA_lid_3"/>
    <property type="match status" value="1"/>
</dbReference>
<evidence type="ECO:0000313" key="6">
    <source>
        <dbReference type="EMBL" id="QNO49586.1"/>
    </source>
</evidence>
<dbReference type="InterPro" id="IPR003959">
    <property type="entry name" value="ATPase_AAA_core"/>
</dbReference>
<evidence type="ECO:0000256" key="4">
    <source>
        <dbReference type="RuleBase" id="RU003651"/>
    </source>
</evidence>
<dbReference type="InterPro" id="IPR003593">
    <property type="entry name" value="AAA+_ATPase"/>
</dbReference>
<evidence type="ECO:0000256" key="3">
    <source>
        <dbReference type="ARBA" id="ARBA00022840"/>
    </source>
</evidence>
<keyword evidence="6" id="KW-0482">Metalloprotease</keyword>
<name>A0A7G9YNK2_9EURY</name>
<keyword evidence="6" id="KW-0645">Protease</keyword>
<organism evidence="6">
    <name type="scientific">Candidatus Methanogaster sp. ANME-2c ERB4</name>
    <dbReference type="NCBI Taxonomy" id="2759911"/>
    <lineage>
        <taxon>Archaea</taxon>
        <taxon>Methanobacteriati</taxon>
        <taxon>Methanobacteriota</taxon>
        <taxon>Stenosarchaea group</taxon>
        <taxon>Methanomicrobia</taxon>
        <taxon>Methanosarcinales</taxon>
        <taxon>ANME-2 cluster</taxon>
        <taxon>Candidatus Methanogasteraceae</taxon>
        <taxon>Candidatus Methanogaster</taxon>
    </lineage>
</organism>
<dbReference type="CDD" id="cd19481">
    <property type="entry name" value="RecA-like_protease"/>
    <property type="match status" value="1"/>
</dbReference>
<dbReference type="InterPro" id="IPR041569">
    <property type="entry name" value="AAA_lid_3"/>
</dbReference>
<dbReference type="Pfam" id="PF00004">
    <property type="entry name" value="AAA"/>
    <property type="match status" value="1"/>
</dbReference>
<keyword evidence="2 4" id="KW-0547">Nucleotide-binding</keyword>
<dbReference type="SUPFAM" id="SSF52540">
    <property type="entry name" value="P-loop containing nucleoside triphosphate hydrolases"/>
    <property type="match status" value="1"/>
</dbReference>
<dbReference type="EMBL" id="MT631383">
    <property type="protein sequence ID" value="QNO49586.1"/>
    <property type="molecule type" value="Genomic_DNA"/>
</dbReference>
<keyword evidence="6" id="KW-0378">Hydrolase</keyword>
<dbReference type="Gene3D" id="1.10.8.60">
    <property type="match status" value="1"/>
</dbReference>
<evidence type="ECO:0000256" key="2">
    <source>
        <dbReference type="ARBA" id="ARBA00022741"/>
    </source>
</evidence>
<dbReference type="PANTHER" id="PTHR23073">
    <property type="entry name" value="26S PROTEASOME REGULATORY SUBUNIT"/>
    <property type="match status" value="1"/>
</dbReference>
<dbReference type="InterPro" id="IPR050221">
    <property type="entry name" value="26S_Proteasome_ATPase"/>
</dbReference>
<dbReference type="GO" id="GO:0006508">
    <property type="term" value="P:proteolysis"/>
    <property type="evidence" value="ECO:0007669"/>
    <property type="project" value="UniProtKB-KW"/>
</dbReference>
<gene>
    <name evidence="6" type="primary">ftsH_2</name>
    <name evidence="6" type="ORF">IDCAPMJN_00022</name>
</gene>
<comment type="similarity">
    <text evidence="1 4">Belongs to the AAA ATPase family.</text>
</comment>
<proteinExistence type="inferred from homology"/>
<evidence type="ECO:0000256" key="1">
    <source>
        <dbReference type="ARBA" id="ARBA00006914"/>
    </source>
</evidence>
<dbReference type="GO" id="GO:0005524">
    <property type="term" value="F:ATP binding"/>
    <property type="evidence" value="ECO:0007669"/>
    <property type="project" value="UniProtKB-KW"/>
</dbReference>